<feature type="transmembrane region" description="Helical" evidence="1">
    <location>
        <begin position="28"/>
        <end position="44"/>
    </location>
</feature>
<feature type="transmembrane region" description="Helical" evidence="1">
    <location>
        <begin position="86"/>
        <end position="109"/>
    </location>
</feature>
<comment type="caution">
    <text evidence="2">The sequence shown here is derived from an EMBL/GenBank/DDBJ whole genome shotgun (WGS) entry which is preliminary data.</text>
</comment>
<reference evidence="2 3" key="1">
    <citation type="journal article" date="2015" name="Nature">
        <title>rRNA introns, odd ribosomes, and small enigmatic genomes across a large radiation of phyla.</title>
        <authorList>
            <person name="Brown C.T."/>
            <person name="Hug L.A."/>
            <person name="Thomas B.C."/>
            <person name="Sharon I."/>
            <person name="Castelle C.J."/>
            <person name="Singh A."/>
            <person name="Wilkins M.J."/>
            <person name="Williams K.H."/>
            <person name="Banfield J.F."/>
        </authorList>
    </citation>
    <scope>NUCLEOTIDE SEQUENCE [LARGE SCALE GENOMIC DNA]</scope>
</reference>
<feature type="transmembrane region" description="Helical" evidence="1">
    <location>
        <begin position="121"/>
        <end position="139"/>
    </location>
</feature>
<organism evidence="2 3">
    <name type="scientific">Berkelbacteria bacterium GW2011_GWA1_36_9</name>
    <dbReference type="NCBI Taxonomy" id="1618331"/>
    <lineage>
        <taxon>Bacteria</taxon>
        <taxon>Candidatus Berkelbacteria</taxon>
    </lineage>
</organism>
<accession>A0A0G0I347</accession>
<feature type="transmembrane region" description="Helical" evidence="1">
    <location>
        <begin position="5"/>
        <end position="22"/>
    </location>
</feature>
<proteinExistence type="predicted"/>
<dbReference type="EMBL" id="LBSM01000002">
    <property type="protein sequence ID" value="KKQ18674.1"/>
    <property type="molecule type" value="Genomic_DNA"/>
</dbReference>
<evidence type="ECO:0000313" key="2">
    <source>
        <dbReference type="EMBL" id="KKQ18674.1"/>
    </source>
</evidence>
<dbReference type="AlphaFoldDB" id="A0A0G0I347"/>
<dbReference type="Proteomes" id="UP000034508">
    <property type="component" value="Unassembled WGS sequence"/>
</dbReference>
<gene>
    <name evidence="2" type="ORF">US31_C0002G0019</name>
</gene>
<keyword evidence="1" id="KW-0472">Membrane</keyword>
<keyword evidence="1" id="KW-0812">Transmembrane</keyword>
<keyword evidence="1" id="KW-1133">Transmembrane helix</keyword>
<evidence type="ECO:0000313" key="3">
    <source>
        <dbReference type="Proteomes" id="UP000034508"/>
    </source>
</evidence>
<evidence type="ECO:0000256" key="1">
    <source>
        <dbReference type="SAM" id="Phobius"/>
    </source>
</evidence>
<name>A0A0G0I347_9BACT</name>
<sequence length="145" mass="16217">MKKTIAWILTFLIWGALLLIPIIKQDGILQIGAFFFLGIAFYYIEAKKTFDKKSSNQPQPSISSTEPSLDFKNPTSNNVIAKSSDIIWVNILIVMTAISVIIGIIMTIVSLSTHDNETLPTGIMIGVIGLIFTFLLIYIRKRIKK</sequence>
<protein>
    <submittedName>
        <fullName evidence="2">Uncharacterized protein</fullName>
    </submittedName>
</protein>